<feature type="compositionally biased region" description="Polar residues" evidence="1">
    <location>
        <begin position="1022"/>
        <end position="1031"/>
    </location>
</feature>
<feature type="compositionally biased region" description="Low complexity" evidence="1">
    <location>
        <begin position="1001"/>
        <end position="1012"/>
    </location>
</feature>
<feature type="compositionally biased region" description="Low complexity" evidence="1">
    <location>
        <begin position="719"/>
        <end position="735"/>
    </location>
</feature>
<sequence length="1143" mass="115130">MAFRTWGRLLLTALGVSVLAGAGQLGIAYGFGVVRLDGAFVDDSVNRWPAQLAWVGWFAAVATVAGAVLTERLTRRDAPAGTTEVLSIAGLSGLGAVVVAPLSMQPARAAELGNTVDPVWAVGICAILGAVVGAGAAIAVLLKPPFGWSIVLTAAAVWLLALISVAPSVASAGTLPTVRLGVLEPSWLDPAAAQRLAMLLLPTLALLAGAAVGALARRAGYLPVIGGAAGAAGPVLLAFAYLTAGPGTAADRYQLAPYYGALIAVAAGALGSTAATVLPRPATTAAGPHAIEPTDILQPLPPSPATHDAAHPAPTAPVTARPAGAPSPAHWDWPAAGGLAPAPVPAGLTRRPVDGPGSERPAGRDEPTPVYASDPAREEGSSSATGAVTDRTPVAHDAERPAAEPGSTADGITARHLAPEPDDRPAPADGTTGVVHEPTSDRQRFEPAFPPEQGPDVAHRDRSDDIGAGQLPGSPPPGRRTSAIDVLAAGRPAPTVESAPVTPSVPMTEPAPRMPAHAEATGTSGRTEARPVASDPKPDRTEARSVTSDPKPDRTEAPSVTPDPKPDRTAAPSVTPDPKPDRAEAPSMAADPASDRTGAPSVGASPALDRTEAAAGAAERPVADASPAQTAAEAAPTRATRSKRGRAATPAPRSADRDSRTTEPADDVPAKARPADGTPPATRSKAAPAPAPAVDDSLPAARSSDEAPPAVRPADDGTRAAGAEAAGEPAPASAGRPKRTRKPRTTRTAPHQAATEPTTATADSTAEPPATTPDTTAEPATTRPDSTVEQAGSKRDSTIDRAGTTPDSTIEPAGTTPAAAETPSGAPTGPTGADERTGPGERRRPAGEARGADVPGAPAQAGPSGGERRNFFFDPAPAELPEPPASPRPRIPMFEDVTPGNVRPAWPVAPAANWPVAPRGTEPAAPGTPNAGRTGDADGTGSAGVTRPEPAPRPRHRALPDLGRSTGWDALANARPAGPPPTDRAPETTGPIGGKPETTDHTGGTPETTGHTARTPEATGRTAETNGSAQETTGGTGHAPGATRSVLPSWDGPAPEVAGSAPGRHADLSGADATTEAGGGKSKARRSLFRRNRGKGAEPGDVERESEPLAAQDEEYVDWVAGLASDDNADDARSLRTGRHHRD</sequence>
<feature type="compositionally biased region" description="Basic and acidic residues" evidence="1">
    <location>
        <begin position="417"/>
        <end position="426"/>
    </location>
</feature>
<feature type="transmembrane region" description="Helical" evidence="2">
    <location>
        <begin position="85"/>
        <end position="104"/>
    </location>
</feature>
<feature type="compositionally biased region" description="Pro residues" evidence="1">
    <location>
        <begin position="878"/>
        <end position="890"/>
    </location>
</feature>
<feature type="compositionally biased region" description="Low complexity" evidence="1">
    <location>
        <begin position="613"/>
        <end position="639"/>
    </location>
</feature>
<accession>A0AAJ3DLE7</accession>
<dbReference type="EMBL" id="JAAHBZ010000012">
    <property type="protein sequence ID" value="NES30736.1"/>
    <property type="molecule type" value="Genomic_DNA"/>
</dbReference>
<feature type="compositionally biased region" description="Low complexity" evidence="1">
    <location>
        <begin position="746"/>
        <end position="785"/>
    </location>
</feature>
<feature type="region of interest" description="Disordered" evidence="1">
    <location>
        <begin position="285"/>
        <end position="1143"/>
    </location>
</feature>
<dbReference type="Proteomes" id="UP000402241">
    <property type="component" value="Chromosome"/>
</dbReference>
<dbReference type="EMBL" id="CP045309">
    <property type="protein sequence ID" value="QGL49458.1"/>
    <property type="molecule type" value="Genomic_DNA"/>
</dbReference>
<feature type="transmembrane region" description="Helical" evidence="2">
    <location>
        <begin position="52"/>
        <end position="73"/>
    </location>
</feature>
<dbReference type="RefSeq" id="WP_154228702.1">
    <property type="nucleotide sequence ID" value="NZ_CP045309.1"/>
</dbReference>
<keyword evidence="2" id="KW-0472">Membrane</keyword>
<reference evidence="4 5" key="1">
    <citation type="submission" date="2019-10" db="EMBL/GenBank/DDBJ databases">
        <title>Genome Sequence of Micromonospora terminaliae DSM 101760.</title>
        <authorList>
            <person name="Guo L."/>
        </authorList>
    </citation>
    <scope>NUCLEOTIDE SEQUENCE [LARGE SCALE GENOMIC DNA]</scope>
    <source>
        <strain evidence="4 5">DSM 101760</strain>
    </source>
</reference>
<feature type="compositionally biased region" description="Low complexity" evidence="1">
    <location>
        <begin position="305"/>
        <end position="326"/>
    </location>
</feature>
<keyword evidence="2" id="KW-0812">Transmembrane</keyword>
<feature type="compositionally biased region" description="Basic and acidic residues" evidence="1">
    <location>
        <begin position="833"/>
        <end position="851"/>
    </location>
</feature>
<evidence type="ECO:0000256" key="1">
    <source>
        <dbReference type="SAM" id="MobiDB-lite"/>
    </source>
</evidence>
<reference evidence="3 6" key="2">
    <citation type="submission" date="2020-02" db="EMBL/GenBank/DDBJ databases">
        <title>WGS of Micromonospora spp. isolated from hot spring.</title>
        <authorList>
            <person name="Thawai C."/>
        </authorList>
    </citation>
    <scope>NUCLEOTIDE SEQUENCE [LARGE SCALE GENOMIC DNA]</scope>
    <source>
        <strain evidence="3 6">TMS7</strain>
    </source>
</reference>
<dbReference type="AlphaFoldDB" id="A0AAJ3DLE7"/>
<feature type="compositionally biased region" description="Basic and acidic residues" evidence="1">
    <location>
        <begin position="1095"/>
        <end position="1107"/>
    </location>
</feature>
<feature type="compositionally biased region" description="Basic and acidic residues" evidence="1">
    <location>
        <begin position="654"/>
        <end position="674"/>
    </location>
</feature>
<name>A0AAJ3DLE7_9ACTN</name>
<feature type="transmembrane region" description="Helical" evidence="2">
    <location>
        <begin position="149"/>
        <end position="172"/>
    </location>
</feature>
<feature type="compositionally biased region" description="Low complexity" evidence="1">
    <location>
        <begin position="334"/>
        <end position="348"/>
    </location>
</feature>
<dbReference type="Proteomes" id="UP000477779">
    <property type="component" value="Unassembled WGS sequence"/>
</dbReference>
<keyword evidence="5" id="KW-1185">Reference proteome</keyword>
<organism evidence="3 6">
    <name type="scientific">Micromonospora terminaliae</name>
    <dbReference type="NCBI Taxonomy" id="1914461"/>
    <lineage>
        <taxon>Bacteria</taxon>
        <taxon>Bacillati</taxon>
        <taxon>Actinomycetota</taxon>
        <taxon>Actinomycetes</taxon>
        <taxon>Micromonosporales</taxon>
        <taxon>Micromonosporaceae</taxon>
        <taxon>Micromonospora</taxon>
    </lineage>
</organism>
<feature type="compositionally biased region" description="Basic and acidic residues" evidence="1">
    <location>
        <begin position="393"/>
        <end position="402"/>
    </location>
</feature>
<gene>
    <name evidence="3" type="ORF">G3561_24685</name>
    <name evidence="4" type="ORF">GCE86_21975</name>
</gene>
<feature type="transmembrane region" description="Helical" evidence="2">
    <location>
        <begin position="192"/>
        <end position="215"/>
    </location>
</feature>
<feature type="compositionally biased region" description="Basic residues" evidence="1">
    <location>
        <begin position="1082"/>
        <end position="1094"/>
    </location>
</feature>
<protein>
    <submittedName>
        <fullName evidence="3">Uncharacterized protein</fullName>
    </submittedName>
</protein>
<evidence type="ECO:0000313" key="6">
    <source>
        <dbReference type="Proteomes" id="UP000477779"/>
    </source>
</evidence>
<proteinExistence type="predicted"/>
<evidence type="ECO:0000313" key="5">
    <source>
        <dbReference type="Proteomes" id="UP000402241"/>
    </source>
</evidence>
<evidence type="ECO:0000256" key="2">
    <source>
        <dbReference type="SAM" id="Phobius"/>
    </source>
</evidence>
<feature type="compositionally biased region" description="Low complexity" evidence="1">
    <location>
        <begin position="812"/>
        <end position="832"/>
    </location>
</feature>
<feature type="compositionally biased region" description="Basic residues" evidence="1">
    <location>
        <begin position="736"/>
        <end position="745"/>
    </location>
</feature>
<feature type="compositionally biased region" description="Low complexity" evidence="1">
    <location>
        <begin position="678"/>
        <end position="701"/>
    </location>
</feature>
<feature type="transmembrane region" description="Helical" evidence="2">
    <location>
        <begin position="119"/>
        <end position="142"/>
    </location>
</feature>
<keyword evidence="2" id="KW-1133">Transmembrane helix</keyword>
<feature type="compositionally biased region" description="Low complexity" evidence="1">
    <location>
        <begin position="901"/>
        <end position="919"/>
    </location>
</feature>
<evidence type="ECO:0000313" key="4">
    <source>
        <dbReference type="EMBL" id="QGL49458.1"/>
    </source>
</evidence>
<feature type="transmembrane region" description="Helical" evidence="2">
    <location>
        <begin position="222"/>
        <end position="244"/>
    </location>
</feature>
<evidence type="ECO:0000313" key="3">
    <source>
        <dbReference type="EMBL" id="NES30736.1"/>
    </source>
</evidence>